<evidence type="ECO:0000256" key="6">
    <source>
        <dbReference type="ARBA" id="ARBA00023157"/>
    </source>
</evidence>
<evidence type="ECO:0000256" key="5">
    <source>
        <dbReference type="ARBA" id="ARBA00023136"/>
    </source>
</evidence>
<dbReference type="InterPro" id="IPR019745">
    <property type="entry name" value="Amyloid_glyco_intracell_CS"/>
</dbReference>
<feature type="region of interest" description="GFLD subdomain" evidence="8">
    <location>
        <begin position="1"/>
        <end position="90"/>
    </location>
</feature>
<dbReference type="Pfam" id="PF12925">
    <property type="entry name" value="APP_E2"/>
    <property type="match status" value="1"/>
</dbReference>
<feature type="disulfide bond" evidence="8">
    <location>
        <begin position="66"/>
        <end position="73"/>
    </location>
</feature>
<dbReference type="InterPro" id="IPR036454">
    <property type="entry name" value="Amyloid_glyco_heparin-bd_sf"/>
</dbReference>
<dbReference type="PANTHER" id="PTHR23103">
    <property type="entry name" value="ALZHEIMER'S DISEASE BETA-AMYLOID RELATED"/>
    <property type="match status" value="1"/>
</dbReference>
<dbReference type="InterPro" id="IPR008154">
    <property type="entry name" value="Amyloid_glyco_extra"/>
</dbReference>
<dbReference type="Gene3D" id="1.20.120.770">
    <property type="entry name" value="Amyloid precursor protein, E2 domain"/>
    <property type="match status" value="1"/>
</dbReference>
<dbReference type="SUPFAM" id="SSF89811">
    <property type="entry name" value="Amyloid beta a4 protein copper binding domain (domain 2)"/>
    <property type="match status" value="1"/>
</dbReference>
<dbReference type="InterPro" id="IPR011993">
    <property type="entry name" value="PH-like_dom_sf"/>
</dbReference>
<comment type="similarity">
    <text evidence="8">Belongs to the APP family.</text>
</comment>
<reference evidence="12 13" key="1">
    <citation type="submission" date="2019-07" db="EMBL/GenBank/DDBJ databases">
        <title>Draft genome assembly of a fouling barnacle, Amphibalanus amphitrite (Darwin, 1854): The first reference genome for Thecostraca.</title>
        <authorList>
            <person name="Kim W."/>
        </authorList>
    </citation>
    <scope>NUCLEOTIDE SEQUENCE [LARGE SCALE GENOMIC DNA]</scope>
    <source>
        <strain evidence="12">SNU_AA5</strain>
        <tissue evidence="12">Soma without cirri and trophi</tissue>
    </source>
</reference>
<evidence type="ECO:0000256" key="4">
    <source>
        <dbReference type="ARBA" id="ARBA00022989"/>
    </source>
</evidence>
<evidence type="ECO:0000256" key="7">
    <source>
        <dbReference type="ARBA" id="ARBA00023180"/>
    </source>
</evidence>
<dbReference type="PROSITE" id="PS51870">
    <property type="entry name" value="APP_E2"/>
    <property type="match status" value="1"/>
</dbReference>
<evidence type="ECO:0000259" key="11">
    <source>
        <dbReference type="PROSITE" id="PS51870"/>
    </source>
</evidence>
<accession>A0A6A4WRM4</accession>
<dbReference type="Gene3D" id="3.30.1490.140">
    <property type="entry name" value="Amyloidogenic glycoprotein, copper-binding domain"/>
    <property type="match status" value="1"/>
</dbReference>
<evidence type="ECO:0000256" key="8">
    <source>
        <dbReference type="PROSITE-ProRule" id="PRU01217"/>
    </source>
</evidence>
<dbReference type="GO" id="GO:0008201">
    <property type="term" value="F:heparin binding"/>
    <property type="evidence" value="ECO:0007669"/>
    <property type="project" value="UniProtKB-UniRule"/>
</dbReference>
<dbReference type="InterPro" id="IPR036176">
    <property type="entry name" value="E2_sf"/>
</dbReference>
<evidence type="ECO:0000313" key="13">
    <source>
        <dbReference type="Proteomes" id="UP000440578"/>
    </source>
</evidence>
<dbReference type="PROSITE" id="PS51869">
    <property type="entry name" value="APP_E1"/>
    <property type="match status" value="1"/>
</dbReference>
<feature type="disulfide bond" evidence="8">
    <location>
        <begin position="100"/>
        <end position="154"/>
    </location>
</feature>
<evidence type="ECO:0000259" key="10">
    <source>
        <dbReference type="PROSITE" id="PS51869"/>
    </source>
</evidence>
<dbReference type="Pfam" id="PF12924">
    <property type="entry name" value="APP_Cu_bd"/>
    <property type="match status" value="1"/>
</dbReference>
<dbReference type="SMART" id="SM00006">
    <property type="entry name" value="A4_EXTRA"/>
    <property type="match status" value="1"/>
</dbReference>
<dbReference type="Gene3D" id="3.90.570.10">
    <property type="entry name" value="Amyloidogenic glycoprotein, heparin-binding domain"/>
    <property type="match status" value="1"/>
</dbReference>
<dbReference type="InterPro" id="IPR019543">
    <property type="entry name" value="APP_amyloid_C"/>
</dbReference>
<sequence>MVCDQPDHYHNQYMDSAGRWVSDLDNKDGCLKNKEEILEYCKRVYPKLEITNIVESTHSFMVDDWCKLGHDKCQESYLVKPYRCLEGKFQSDALLVPEPCQFDHIHNSSWCWDFDRWNQTADKACRDRGMALRSFAMLLPCGTDIFTGVEFVCCPLREATTQPPAQQPFEKNFPPQLTSEINIDAEAITLEPELELEPEAATRDPYFTRFDPRVEHDAFKAAERRLESAHRRKIKRIMQRWTELEDRYQKIKAESPAQADQFKTKMTAHFQKLMDQLKDQGAAEKHQLVSLHQQRIVAHINERKKDARACYVRALGEKPIQTNVVHKCLSRLTRALFKDRHHTISHFRHLLTTDPETASAQQTATAQHLHDIDLMVNNSLQMLERFPSVQQKILPELSRTVAELRRQDSTPAELMGGQVLDAAGEVQDMVQKAADDRAAQEKILAAEQRARDEKLAAHEAAREELHRTMEDETLPGQNVEPVISHAQASAHTQGEATYQVLRPAHGGGGSGGGRGLYFTVALASIALTVALVAGALTLRRRQRAPRSLGFVEVDQTAAPEEPHVTQMQVNGYENPTYRYFESK</sequence>
<comment type="subcellular location">
    <subcellularLocation>
        <location evidence="1">Membrane</location>
        <topology evidence="1">Single-pass type I membrane protein</topology>
    </subcellularLocation>
</comment>
<dbReference type="PROSITE" id="PS00319">
    <property type="entry name" value="APP_CUBD"/>
    <property type="match status" value="1"/>
</dbReference>
<keyword evidence="13" id="KW-1185">Reference proteome</keyword>
<organism evidence="12 13">
    <name type="scientific">Amphibalanus amphitrite</name>
    <name type="common">Striped barnacle</name>
    <name type="synonym">Balanus amphitrite</name>
    <dbReference type="NCBI Taxonomy" id="1232801"/>
    <lineage>
        <taxon>Eukaryota</taxon>
        <taxon>Metazoa</taxon>
        <taxon>Ecdysozoa</taxon>
        <taxon>Arthropoda</taxon>
        <taxon>Crustacea</taxon>
        <taxon>Multicrustacea</taxon>
        <taxon>Cirripedia</taxon>
        <taxon>Thoracica</taxon>
        <taxon>Thoracicalcarea</taxon>
        <taxon>Balanomorpha</taxon>
        <taxon>Balanoidea</taxon>
        <taxon>Balanidae</taxon>
        <taxon>Amphibalaninae</taxon>
        <taxon>Amphibalanus</taxon>
    </lineage>
</organism>
<gene>
    <name evidence="12" type="primary">apl-1</name>
    <name evidence="12" type="ORF">FJT64_023097</name>
</gene>
<feature type="disulfide bond" evidence="8">
    <location>
        <begin position="111"/>
        <end position="141"/>
    </location>
</feature>
<dbReference type="InterPro" id="IPR015849">
    <property type="entry name" value="Amyloid_glyco_heparin-bd"/>
</dbReference>
<name>A0A6A4WRM4_AMPAM</name>
<evidence type="ECO:0000256" key="3">
    <source>
        <dbReference type="ARBA" id="ARBA00022729"/>
    </source>
</evidence>
<dbReference type="InterPro" id="IPR008155">
    <property type="entry name" value="Amyloid_glyco"/>
</dbReference>
<dbReference type="Proteomes" id="UP000440578">
    <property type="component" value="Unassembled WGS sequence"/>
</dbReference>
<dbReference type="SUPFAM" id="SSF109843">
    <property type="entry name" value="CAPPD, an extracellular domain of amyloid beta A4 protein"/>
    <property type="match status" value="1"/>
</dbReference>
<evidence type="ECO:0000313" key="12">
    <source>
        <dbReference type="EMBL" id="KAF0305272.1"/>
    </source>
</evidence>
<keyword evidence="6 8" id="KW-1015">Disulfide bond</keyword>
<dbReference type="PANTHER" id="PTHR23103:SF15">
    <property type="entry name" value="AMYLOID-BETA-LIKE PROTEIN"/>
    <property type="match status" value="1"/>
</dbReference>
<dbReference type="PRINTS" id="PR00203">
    <property type="entry name" value="AMYLOIDA4"/>
</dbReference>
<keyword evidence="2 9" id="KW-0812">Transmembrane</keyword>
<comment type="caution">
    <text evidence="12">The sequence shown here is derived from an EMBL/GenBank/DDBJ whole genome shotgun (WGS) entry which is preliminary data.</text>
</comment>
<dbReference type="InterPro" id="IPR011178">
    <property type="entry name" value="Amyloid_glyco_Cu-bd"/>
</dbReference>
<dbReference type="SUPFAM" id="SSF56491">
    <property type="entry name" value="A heparin-binding domain"/>
    <property type="match status" value="1"/>
</dbReference>
<dbReference type="InterPro" id="IPR019744">
    <property type="entry name" value="APP_CUBD_CS"/>
</dbReference>
<feature type="domain" description="E2" evidence="11">
    <location>
        <begin position="202"/>
        <end position="400"/>
    </location>
</feature>
<dbReference type="Pfam" id="PF02177">
    <property type="entry name" value="APP_N"/>
    <property type="match status" value="1"/>
</dbReference>
<evidence type="ECO:0000256" key="9">
    <source>
        <dbReference type="SAM" id="Phobius"/>
    </source>
</evidence>
<dbReference type="GO" id="GO:0007417">
    <property type="term" value="P:central nervous system development"/>
    <property type="evidence" value="ECO:0007669"/>
    <property type="project" value="TreeGrafter"/>
</dbReference>
<protein>
    <submittedName>
        <fullName evidence="12">Amyloid-beta-like protein</fullName>
    </submittedName>
</protein>
<feature type="region of interest" description="CuBD subdomain" evidence="8">
    <location>
        <begin position="98"/>
        <end position="156"/>
    </location>
</feature>
<evidence type="ECO:0000256" key="1">
    <source>
        <dbReference type="ARBA" id="ARBA00004479"/>
    </source>
</evidence>
<dbReference type="PROSITE" id="PS00320">
    <property type="entry name" value="APP_INTRA"/>
    <property type="match status" value="1"/>
</dbReference>
<keyword evidence="5 9" id="KW-0472">Membrane</keyword>
<dbReference type="GO" id="GO:0046914">
    <property type="term" value="F:transition metal ion binding"/>
    <property type="evidence" value="ECO:0007669"/>
    <property type="project" value="InterPro"/>
</dbReference>
<dbReference type="InterPro" id="IPR024329">
    <property type="entry name" value="Amyloid_glyco_E2_domain"/>
</dbReference>
<feature type="domain" description="E1" evidence="10">
    <location>
        <begin position="1"/>
        <end position="156"/>
    </location>
</feature>
<dbReference type="GO" id="GO:0043025">
    <property type="term" value="C:neuronal cell body"/>
    <property type="evidence" value="ECO:0007669"/>
    <property type="project" value="TreeGrafter"/>
</dbReference>
<dbReference type="GO" id="GO:0043005">
    <property type="term" value="C:neuron projection"/>
    <property type="evidence" value="ECO:0007669"/>
    <property type="project" value="TreeGrafter"/>
</dbReference>
<feature type="transmembrane region" description="Helical" evidence="9">
    <location>
        <begin position="516"/>
        <end position="538"/>
    </location>
</feature>
<dbReference type="EMBL" id="VIIS01000772">
    <property type="protein sequence ID" value="KAF0305272.1"/>
    <property type="molecule type" value="Genomic_DNA"/>
</dbReference>
<evidence type="ECO:0000256" key="2">
    <source>
        <dbReference type="ARBA" id="ARBA00022692"/>
    </source>
</evidence>
<dbReference type="OrthoDB" id="6147836at2759"/>
<dbReference type="Pfam" id="PF10515">
    <property type="entry name" value="APP_amyloid"/>
    <property type="match status" value="1"/>
</dbReference>
<dbReference type="InterPro" id="IPR036669">
    <property type="entry name" value="Amyloid_Cu-bd_sf"/>
</dbReference>
<feature type="disulfide bond" evidence="8">
    <location>
        <begin position="125"/>
        <end position="153"/>
    </location>
</feature>
<keyword evidence="4 9" id="KW-1133">Transmembrane helix</keyword>
<dbReference type="GO" id="GO:0016020">
    <property type="term" value="C:membrane"/>
    <property type="evidence" value="ECO:0007669"/>
    <property type="project" value="UniProtKB-SubCell"/>
</dbReference>
<keyword evidence="7" id="KW-0325">Glycoprotein</keyword>
<proteinExistence type="inferred from homology"/>
<comment type="caution">
    <text evidence="8">Lacks conserved residue(s) required for the propagation of feature annotation.</text>
</comment>
<dbReference type="GO" id="GO:0007409">
    <property type="term" value="P:axonogenesis"/>
    <property type="evidence" value="ECO:0007669"/>
    <property type="project" value="TreeGrafter"/>
</dbReference>
<dbReference type="AlphaFoldDB" id="A0A6A4WRM4"/>
<dbReference type="Gene3D" id="2.30.29.30">
    <property type="entry name" value="Pleckstrin-homology domain (PH domain)/Phosphotyrosine-binding domain (PTB)"/>
    <property type="match status" value="1"/>
</dbReference>
<keyword evidence="3" id="KW-0732">Signal</keyword>